<evidence type="ECO:0000313" key="7">
    <source>
        <dbReference type="Proteomes" id="UP000664480"/>
    </source>
</evidence>
<keyword evidence="7" id="KW-1185">Reference proteome</keyword>
<feature type="transmembrane region" description="Helical" evidence="5">
    <location>
        <begin position="12"/>
        <end position="30"/>
    </location>
</feature>
<evidence type="ECO:0000256" key="4">
    <source>
        <dbReference type="ARBA" id="ARBA00023136"/>
    </source>
</evidence>
<gene>
    <name evidence="6" type="ORF">J0A69_02380</name>
</gene>
<proteinExistence type="predicted"/>
<accession>A0ABS3CAW7</accession>
<comment type="subcellular location">
    <subcellularLocation>
        <location evidence="1">Membrane</location>
        <topology evidence="1">Multi-pass membrane protein</topology>
    </subcellularLocation>
</comment>
<dbReference type="Pfam" id="PF13564">
    <property type="entry name" value="DoxX_2"/>
    <property type="match status" value="1"/>
</dbReference>
<evidence type="ECO:0000313" key="6">
    <source>
        <dbReference type="EMBL" id="MBN7814253.1"/>
    </source>
</evidence>
<protein>
    <submittedName>
        <fullName evidence="6">DoxX family protein</fullName>
    </submittedName>
</protein>
<evidence type="ECO:0000256" key="3">
    <source>
        <dbReference type="ARBA" id="ARBA00022989"/>
    </source>
</evidence>
<reference evidence="6 7" key="1">
    <citation type="submission" date="2021-03" db="EMBL/GenBank/DDBJ databases">
        <title>novel species isolated from a fishpond in China.</title>
        <authorList>
            <person name="Lu H."/>
            <person name="Cai Z."/>
        </authorList>
    </citation>
    <scope>NUCLEOTIDE SEQUENCE [LARGE SCALE GENOMIC DNA]</scope>
    <source>
        <strain evidence="6 7">YJ13C</strain>
    </source>
</reference>
<comment type="caution">
    <text evidence="6">The sequence shown here is derived from an EMBL/GenBank/DDBJ whole genome shotgun (WGS) entry which is preliminary data.</text>
</comment>
<dbReference type="EMBL" id="JAFKCU010000001">
    <property type="protein sequence ID" value="MBN7814253.1"/>
    <property type="molecule type" value="Genomic_DNA"/>
</dbReference>
<feature type="transmembrane region" description="Helical" evidence="5">
    <location>
        <begin position="104"/>
        <end position="121"/>
    </location>
</feature>
<dbReference type="InterPro" id="IPR032808">
    <property type="entry name" value="DoxX"/>
</dbReference>
<sequence>MAIQKRLKALNITLWAVQILLSLTFIYSGFMKLFLPGDLPWIWIKENPDVVLISGIVDLLAGFGLTLPALLRIRPYLTVFAAFGTMTLMISAMVFHVLRGEGDQIGFNVFMLISAAFIAWGRGKKYPIKITNQPR</sequence>
<organism evidence="6 7">
    <name type="scientific">Algoriphagus pacificus</name>
    <dbReference type="NCBI Taxonomy" id="2811234"/>
    <lineage>
        <taxon>Bacteria</taxon>
        <taxon>Pseudomonadati</taxon>
        <taxon>Bacteroidota</taxon>
        <taxon>Cytophagia</taxon>
        <taxon>Cytophagales</taxon>
        <taxon>Cyclobacteriaceae</taxon>
        <taxon>Algoriphagus</taxon>
    </lineage>
</organism>
<evidence type="ECO:0000256" key="1">
    <source>
        <dbReference type="ARBA" id="ARBA00004141"/>
    </source>
</evidence>
<keyword evidence="2 5" id="KW-0812">Transmembrane</keyword>
<name>A0ABS3CAW7_9BACT</name>
<keyword evidence="4 5" id="KW-0472">Membrane</keyword>
<feature type="transmembrane region" description="Helical" evidence="5">
    <location>
        <begin position="77"/>
        <end position="98"/>
    </location>
</feature>
<evidence type="ECO:0000256" key="5">
    <source>
        <dbReference type="SAM" id="Phobius"/>
    </source>
</evidence>
<evidence type="ECO:0000256" key="2">
    <source>
        <dbReference type="ARBA" id="ARBA00022692"/>
    </source>
</evidence>
<dbReference type="Proteomes" id="UP000664480">
    <property type="component" value="Unassembled WGS sequence"/>
</dbReference>
<dbReference type="RefSeq" id="WP_206584909.1">
    <property type="nucleotide sequence ID" value="NZ_JAFKCU010000001.1"/>
</dbReference>
<feature type="transmembrane region" description="Helical" evidence="5">
    <location>
        <begin position="50"/>
        <end position="70"/>
    </location>
</feature>
<keyword evidence="3 5" id="KW-1133">Transmembrane helix</keyword>